<dbReference type="PANTHER" id="PTHR33841">
    <property type="entry name" value="DNA METHYLTRANSFERASE YEEA-RELATED"/>
    <property type="match status" value="1"/>
</dbReference>
<dbReference type="Proteomes" id="UP000516360">
    <property type="component" value="Chromosome"/>
</dbReference>
<dbReference type="InterPro" id="IPR002052">
    <property type="entry name" value="DNA_methylase_N6_adenine_CS"/>
</dbReference>
<keyword evidence="5" id="KW-0680">Restriction system</keyword>
<evidence type="ECO:0000259" key="9">
    <source>
        <dbReference type="Pfam" id="PF07669"/>
    </source>
</evidence>
<gene>
    <name evidence="11" type="ORF">JZK55_10780</name>
</gene>
<keyword evidence="12" id="KW-1185">Reference proteome</keyword>
<dbReference type="PRINTS" id="PR00507">
    <property type="entry name" value="N12N6MTFRASE"/>
</dbReference>
<evidence type="ECO:0000256" key="8">
    <source>
        <dbReference type="SAM" id="Coils"/>
    </source>
</evidence>
<reference evidence="11 12" key="1">
    <citation type="submission" date="2020-03" db="EMBL/GenBank/DDBJ databases">
        <title>Complete genome sequences of two sulfur-disproportionating bacterial strains T55J and Mzg5.</title>
        <authorList>
            <person name="Umezawa K."/>
            <person name="Kojima H."/>
            <person name="Kato Y."/>
            <person name="Fukui M."/>
        </authorList>
    </citation>
    <scope>NUCLEOTIDE SEQUENCE [LARGE SCALE GENOMIC DNA]</scope>
    <source>
        <strain evidence="11 12">T55J</strain>
    </source>
</reference>
<name>A0A7G1H2I8_9BACT</name>
<dbReference type="EMBL" id="AP022873">
    <property type="protein sequence ID" value="BCB96156.1"/>
    <property type="molecule type" value="Genomic_DNA"/>
</dbReference>
<dbReference type="SUPFAM" id="SSF53335">
    <property type="entry name" value="S-adenosyl-L-methionine-dependent methyltransferases"/>
    <property type="match status" value="1"/>
</dbReference>
<evidence type="ECO:0000256" key="7">
    <source>
        <dbReference type="ARBA" id="ARBA00047942"/>
    </source>
</evidence>
<sequence>MTSEILKDIINNFSPEEFIHFFRQKNRSFKPFNEPAPQYNDEDFTDCLFLGEIPFNATDRLIIYVFKVNRDLTERSGKKAQYEKGKKILKESYADAGIFIFYDSQGRFRFSLIHTDYAGTRRQWSHFKRYTYFVSKDQTNKTFLKQVEECNFLSLEEIKQAFSVEPVTKQFYNEIQNWYFWAMDKITSPDDYKYSQNEEKDREIRNATNLIRLITRIIFIWFIKEKELINEDLFDKTKLKNIVKDFGEGNNYYNAILQNLFFASLNQKVGERKFAKEDGYPVNKSEYGVKTLFRYRDKFNIGEEEVLKLFKDIPFLNGGLFDCLDKEDETGKVIYIDGFSRNPDKQAKIPDFLFFQKEETNIDLSQYGLGKNKPVRGLLEILKSYNFTIDESTPVDQEVALDPELLGKVFENLLACYNPETSTTARKSTGSYYTPREIVDYMVDQSLKEYLKNSLPSDRGELEEELDEKITLLLSYTDEAPEITEEEKEEIIRAIANIKILDPACGSGAFPMGILHKLLLILQKIDPENKYLYKIQKEKHREIEHILKSDDKDELEELLNELEETFDEKLNYPDYARKKYLIENCIYGVDIQPIAIQISKLRFFISLILDQKVNKTKDNFGIRPLPNLETKFISANTLIGLERPKQLSFRNPKIDEKEKELKELRHRYFSAKTRTQKLRLQQKDKKIREEISKLLVNDGWDIETAKKIANFDFFDQNASADWFDPEWMFGINDGYDIVIGNPPYIKEYTNRQAFDGLRSSPYYQGKMDIWYFFVCVGLDLLTNSGILTFIAQNNWITNFGAKKMRNKVIIDSIIKKLIDFGPYFIFESSGTQTMIMVFKKDTITDNYSFEYLRIRSNNPAFNDVLDILRKNNNPNIGYLEPIIKRSECINKPLNFSDTDIEQILKKIKTNGPFNLLEEEIAQGIVCPQDFLNKKNAQKLGNKFPVGTGIFIISDEEKRSMNLTSEELKIIKPYYTTEELSRYYGSRENNYWIIYAKSDMNKRIHKYPNIKRHLDRFKKIITSDFGPYGLHRARDERFFQGKKIISLRKCQIPTFTYTDFDCYVSQTFFIIKTDRINMKYLTGVLNSKIVSFWLNHKGKKQGNQYQIDKEPLMNIPIPPLTPQNKPLAQKIETLVEEILKRKSQNPNYDTTNLEKEIDRLIYQLYALNDKEITVVEGR</sequence>
<dbReference type="PROSITE" id="PS00092">
    <property type="entry name" value="N6_MTASE"/>
    <property type="match status" value="1"/>
</dbReference>
<dbReference type="InterPro" id="IPR050953">
    <property type="entry name" value="N4_N6_ade-DNA_methylase"/>
</dbReference>
<dbReference type="InterPro" id="IPR025931">
    <property type="entry name" value="TaqI_C"/>
</dbReference>
<feature type="domain" description="Type II methyltransferase M.TaqI-like" evidence="9">
    <location>
        <begin position="584"/>
        <end position="826"/>
    </location>
</feature>
<organism evidence="11 12">
    <name type="scientific">Dissulfurispira thermophila</name>
    <dbReference type="NCBI Taxonomy" id="2715679"/>
    <lineage>
        <taxon>Bacteria</taxon>
        <taxon>Pseudomonadati</taxon>
        <taxon>Nitrospirota</taxon>
        <taxon>Thermodesulfovibrionia</taxon>
        <taxon>Thermodesulfovibrionales</taxon>
        <taxon>Dissulfurispiraceae</taxon>
        <taxon>Dissulfurispira</taxon>
    </lineage>
</organism>
<dbReference type="EC" id="2.1.1.72" evidence="1"/>
<proteinExistence type="predicted"/>
<dbReference type="KEGG" id="dtp:JZK55_10780"/>
<keyword evidence="6" id="KW-0238">DNA-binding</keyword>
<evidence type="ECO:0000256" key="5">
    <source>
        <dbReference type="ARBA" id="ARBA00022747"/>
    </source>
</evidence>
<evidence type="ECO:0000259" key="10">
    <source>
        <dbReference type="Pfam" id="PF12950"/>
    </source>
</evidence>
<dbReference type="Pfam" id="PF12950">
    <property type="entry name" value="TaqI_C"/>
    <property type="match status" value="1"/>
</dbReference>
<comment type="catalytic activity">
    <reaction evidence="7">
        <text>a 2'-deoxyadenosine in DNA + S-adenosyl-L-methionine = an N(6)-methyl-2'-deoxyadenosine in DNA + S-adenosyl-L-homocysteine + H(+)</text>
        <dbReference type="Rhea" id="RHEA:15197"/>
        <dbReference type="Rhea" id="RHEA-COMP:12418"/>
        <dbReference type="Rhea" id="RHEA-COMP:12419"/>
        <dbReference type="ChEBI" id="CHEBI:15378"/>
        <dbReference type="ChEBI" id="CHEBI:57856"/>
        <dbReference type="ChEBI" id="CHEBI:59789"/>
        <dbReference type="ChEBI" id="CHEBI:90615"/>
        <dbReference type="ChEBI" id="CHEBI:90616"/>
        <dbReference type="EC" id="2.1.1.72"/>
    </reaction>
</comment>
<dbReference type="GO" id="GO:0032259">
    <property type="term" value="P:methylation"/>
    <property type="evidence" value="ECO:0007669"/>
    <property type="project" value="UniProtKB-KW"/>
</dbReference>
<evidence type="ECO:0000256" key="6">
    <source>
        <dbReference type="ARBA" id="ARBA00023125"/>
    </source>
</evidence>
<dbReference type="REBASE" id="446374">
    <property type="entry name" value="Nba55ORF10780P"/>
</dbReference>
<evidence type="ECO:0000313" key="12">
    <source>
        <dbReference type="Proteomes" id="UP000516360"/>
    </source>
</evidence>
<dbReference type="InterPro" id="IPR029063">
    <property type="entry name" value="SAM-dependent_MTases_sf"/>
</dbReference>
<dbReference type="GO" id="GO:0009307">
    <property type="term" value="P:DNA restriction-modification system"/>
    <property type="evidence" value="ECO:0007669"/>
    <property type="project" value="UniProtKB-KW"/>
</dbReference>
<dbReference type="SUPFAM" id="SSF116734">
    <property type="entry name" value="DNA methylase specificity domain"/>
    <property type="match status" value="1"/>
</dbReference>
<dbReference type="AlphaFoldDB" id="A0A7G1H2I8"/>
<keyword evidence="3" id="KW-0808">Transferase</keyword>
<keyword evidence="2" id="KW-0489">Methyltransferase</keyword>
<accession>A0A7G1H2I8</accession>
<feature type="coiled-coil region" evidence="8">
    <location>
        <begin position="545"/>
        <end position="572"/>
    </location>
</feature>
<keyword evidence="4" id="KW-0949">S-adenosyl-L-methionine</keyword>
<feature type="domain" description="TaqI-like C-terminal specificity" evidence="10">
    <location>
        <begin position="972"/>
        <end position="1116"/>
    </location>
</feature>
<evidence type="ECO:0000256" key="2">
    <source>
        <dbReference type="ARBA" id="ARBA00022603"/>
    </source>
</evidence>
<dbReference type="PANTHER" id="PTHR33841:SF1">
    <property type="entry name" value="DNA METHYLTRANSFERASE A"/>
    <property type="match status" value="1"/>
</dbReference>
<protein>
    <recommendedName>
        <fullName evidence="1">site-specific DNA-methyltransferase (adenine-specific)</fullName>
        <ecNumber evidence="1">2.1.1.72</ecNumber>
    </recommendedName>
</protein>
<evidence type="ECO:0000256" key="1">
    <source>
        <dbReference type="ARBA" id="ARBA00011900"/>
    </source>
</evidence>
<dbReference type="InterPro" id="IPR044946">
    <property type="entry name" value="Restrct_endonuc_typeI_TRD_sf"/>
</dbReference>
<dbReference type="InterPro" id="IPR011639">
    <property type="entry name" value="MethylTrfase_TaqI-like_dom"/>
</dbReference>
<evidence type="ECO:0000256" key="3">
    <source>
        <dbReference type="ARBA" id="ARBA00022679"/>
    </source>
</evidence>
<dbReference type="GO" id="GO:0003677">
    <property type="term" value="F:DNA binding"/>
    <property type="evidence" value="ECO:0007669"/>
    <property type="project" value="UniProtKB-KW"/>
</dbReference>
<dbReference type="GO" id="GO:0009007">
    <property type="term" value="F:site-specific DNA-methyltransferase (adenine-specific) activity"/>
    <property type="evidence" value="ECO:0007669"/>
    <property type="project" value="UniProtKB-EC"/>
</dbReference>
<evidence type="ECO:0000256" key="4">
    <source>
        <dbReference type="ARBA" id="ARBA00022691"/>
    </source>
</evidence>
<keyword evidence="8" id="KW-0175">Coiled coil</keyword>
<dbReference type="Gene3D" id="3.40.50.150">
    <property type="entry name" value="Vaccinia Virus protein VP39"/>
    <property type="match status" value="1"/>
</dbReference>
<dbReference type="Pfam" id="PF07669">
    <property type="entry name" value="Eco57I"/>
    <property type="match status" value="1"/>
</dbReference>
<dbReference type="Gene3D" id="3.90.220.20">
    <property type="entry name" value="DNA methylase specificity domains"/>
    <property type="match status" value="1"/>
</dbReference>
<evidence type="ECO:0000313" key="11">
    <source>
        <dbReference type="EMBL" id="BCB96156.1"/>
    </source>
</evidence>